<dbReference type="Proteomes" id="UP000245802">
    <property type="component" value="Chromosome"/>
</dbReference>
<gene>
    <name evidence="2" type="ORF">C1280_20480</name>
</gene>
<keyword evidence="3" id="KW-1185">Reference proteome</keyword>
<dbReference type="OrthoDB" id="302411at2"/>
<proteinExistence type="predicted"/>
<feature type="region of interest" description="Disordered" evidence="1">
    <location>
        <begin position="95"/>
        <end position="119"/>
    </location>
</feature>
<accession>A0A2Z3H6D1</accession>
<dbReference type="RefSeq" id="WP_010037000.1">
    <property type="nucleotide sequence ID" value="NZ_CP025958.1"/>
</dbReference>
<dbReference type="EMBL" id="CP025958">
    <property type="protein sequence ID" value="AWM39126.1"/>
    <property type="molecule type" value="Genomic_DNA"/>
</dbReference>
<evidence type="ECO:0000256" key="1">
    <source>
        <dbReference type="SAM" id="MobiDB-lite"/>
    </source>
</evidence>
<dbReference type="AlphaFoldDB" id="A0A2Z3H6D1"/>
<sequence length="205" mass="21970">MANKYRPGLSDTFTLDVAPITDLGDYLAEVGPSPVAPKRVGEPAAPSRAAPVILKPKVFSEPPPIGSVPAFTPSTISANADAHKVGELLPPPPVVSQAAAEQPPLVESRPPRHTGPRREINMSPEALRMSEELLDLIRSGSGQRDTKANELIHALLLLAHEVRGELDPHSLPKRGRWGTPTARAYPLEIKNALLQALRKKLGRGA</sequence>
<organism evidence="2 3">
    <name type="scientific">Gemmata obscuriglobus</name>
    <dbReference type="NCBI Taxonomy" id="114"/>
    <lineage>
        <taxon>Bacteria</taxon>
        <taxon>Pseudomonadati</taxon>
        <taxon>Planctomycetota</taxon>
        <taxon>Planctomycetia</taxon>
        <taxon>Gemmatales</taxon>
        <taxon>Gemmataceae</taxon>
        <taxon>Gemmata</taxon>
    </lineage>
</organism>
<protein>
    <submittedName>
        <fullName evidence="2">Uncharacterized protein</fullName>
    </submittedName>
</protein>
<reference evidence="2 3" key="1">
    <citation type="submission" date="2018-01" db="EMBL/GenBank/DDBJ databases">
        <title>G. obscuriglobus.</title>
        <authorList>
            <person name="Franke J."/>
            <person name="Blomberg W."/>
            <person name="Selmecki A."/>
        </authorList>
    </citation>
    <scope>NUCLEOTIDE SEQUENCE [LARGE SCALE GENOMIC DNA]</scope>
    <source>
        <strain evidence="2 3">DSM 5831</strain>
    </source>
</reference>
<name>A0A2Z3H6D1_9BACT</name>
<evidence type="ECO:0000313" key="2">
    <source>
        <dbReference type="EMBL" id="AWM39126.1"/>
    </source>
</evidence>
<dbReference type="KEGG" id="gog:C1280_20480"/>
<evidence type="ECO:0000313" key="3">
    <source>
        <dbReference type="Proteomes" id="UP000245802"/>
    </source>
</evidence>